<dbReference type="GO" id="GO:0016787">
    <property type="term" value="F:hydrolase activity"/>
    <property type="evidence" value="ECO:0007669"/>
    <property type="project" value="UniProtKB-KW"/>
</dbReference>
<dbReference type="Gene3D" id="3.60.10.10">
    <property type="entry name" value="Endonuclease/exonuclease/phosphatase"/>
    <property type="match status" value="1"/>
</dbReference>
<dbReference type="SUPFAM" id="SSF56672">
    <property type="entry name" value="DNA/RNA polymerases"/>
    <property type="match status" value="1"/>
</dbReference>
<dbReference type="AlphaFoldDB" id="A0A2I0B4Z9"/>
<dbReference type="InterPro" id="IPR000477">
    <property type="entry name" value="RT_dom"/>
</dbReference>
<organism evidence="2 3">
    <name type="scientific">Apostasia shenzhenica</name>
    <dbReference type="NCBI Taxonomy" id="1088818"/>
    <lineage>
        <taxon>Eukaryota</taxon>
        <taxon>Viridiplantae</taxon>
        <taxon>Streptophyta</taxon>
        <taxon>Embryophyta</taxon>
        <taxon>Tracheophyta</taxon>
        <taxon>Spermatophyta</taxon>
        <taxon>Magnoliopsida</taxon>
        <taxon>Liliopsida</taxon>
        <taxon>Asparagales</taxon>
        <taxon>Orchidaceae</taxon>
        <taxon>Apostasioideae</taxon>
        <taxon>Apostasia</taxon>
    </lineage>
</organism>
<dbReference type="OrthoDB" id="786576at2759"/>
<dbReference type="CDD" id="cd01650">
    <property type="entry name" value="RT_nLTR_like"/>
    <property type="match status" value="1"/>
</dbReference>
<protein>
    <submittedName>
        <fullName evidence="2">Putative mitochondrial protein</fullName>
        <ecNumber evidence="2">3.1.27.-</ecNumber>
    </submittedName>
</protein>
<dbReference type="Proteomes" id="UP000236161">
    <property type="component" value="Unassembled WGS sequence"/>
</dbReference>
<feature type="domain" description="Reverse transcriptase" evidence="1">
    <location>
        <begin position="307"/>
        <end position="530"/>
    </location>
</feature>
<name>A0A2I0B4Z9_9ASPA</name>
<evidence type="ECO:0000313" key="3">
    <source>
        <dbReference type="Proteomes" id="UP000236161"/>
    </source>
</evidence>
<keyword evidence="3" id="KW-1185">Reference proteome</keyword>
<proteinExistence type="predicted"/>
<reference evidence="2 3" key="1">
    <citation type="journal article" date="2017" name="Nature">
        <title>The Apostasia genome and the evolution of orchids.</title>
        <authorList>
            <person name="Zhang G.Q."/>
            <person name="Liu K.W."/>
            <person name="Li Z."/>
            <person name="Lohaus R."/>
            <person name="Hsiao Y.Y."/>
            <person name="Niu S.C."/>
            <person name="Wang J.Y."/>
            <person name="Lin Y.C."/>
            <person name="Xu Q."/>
            <person name="Chen L.J."/>
            <person name="Yoshida K."/>
            <person name="Fujiwara S."/>
            <person name="Wang Z.W."/>
            <person name="Zhang Y.Q."/>
            <person name="Mitsuda N."/>
            <person name="Wang M."/>
            <person name="Liu G.H."/>
            <person name="Pecoraro L."/>
            <person name="Huang H.X."/>
            <person name="Xiao X.J."/>
            <person name="Lin M."/>
            <person name="Wu X.Y."/>
            <person name="Wu W.L."/>
            <person name="Chen Y.Y."/>
            <person name="Chang S.B."/>
            <person name="Sakamoto S."/>
            <person name="Ohme-Takagi M."/>
            <person name="Yagi M."/>
            <person name="Zeng S.J."/>
            <person name="Shen C.Y."/>
            <person name="Yeh C.M."/>
            <person name="Luo Y.B."/>
            <person name="Tsai W.C."/>
            <person name="Van de Peer Y."/>
            <person name="Liu Z.J."/>
        </authorList>
    </citation>
    <scope>NUCLEOTIDE SEQUENCE [LARGE SCALE GENOMIC DNA]</scope>
    <source>
        <strain evidence="3">cv. Shenzhen</strain>
        <tissue evidence="2">Stem</tissue>
    </source>
</reference>
<dbReference type="PANTHER" id="PTHR19446">
    <property type="entry name" value="REVERSE TRANSCRIPTASES"/>
    <property type="match status" value="1"/>
</dbReference>
<dbReference type="InterPro" id="IPR043502">
    <property type="entry name" value="DNA/RNA_pol_sf"/>
</dbReference>
<dbReference type="EC" id="3.1.27.-" evidence="2"/>
<dbReference type="PROSITE" id="PS50878">
    <property type="entry name" value="RT_POL"/>
    <property type="match status" value="1"/>
</dbReference>
<dbReference type="STRING" id="1088818.A0A2I0B4Z9"/>
<dbReference type="Pfam" id="PF00078">
    <property type="entry name" value="RVT_1"/>
    <property type="match status" value="1"/>
</dbReference>
<keyword evidence="2" id="KW-0378">Hydrolase</keyword>
<sequence>MHDSDLQDAGFIGPAFTWCNNQAGGRRIWERLDRVLFNSTALVQIPGLQVAHLARIGSDHCPLLSGSDIFKSQGGIKFEDVWLSYEEAAEIVQTMWRYPVRGNPPSVLSKKSARTLKALKKWSKKEVGDLLAKTKDLDQTILSLQSKEAASLLQLVANYNTTMARAETWWWQRAKTQWLTKGDRNTSFFHRVAIGKKRQNWIHAIVDASGHRTTKEIDIFGTMMEFFTSKWGIEDTINDFPSDLQPRATLSPLASAQLIREVTREEIRAAVFSLANNKAPGVDGVTGSFLKGYWAIVEREVVDAVLHTFSTGFMPQTWKDTLVALVPKTSNAEQPKQFRPISLCTTVYKVIAKVLVHRLKEHILSLVSLEQGAFVPGRFIADNCILAQEIMHRLMTTKSRDGYMIVKVDLEQAYDRISWDYLDAVLNWFGFPNQWRRWVNMCIRGPRYALLINGKKSPWIRASRGLRQGCPLSPYLFILSSELLSTMVHREMHKGMLSGIKITPLFPLLFATSSRRMLVDFYIICNIDLV</sequence>
<gene>
    <name evidence="2" type="ORF">AXF42_Ash018853</name>
</gene>
<evidence type="ECO:0000259" key="1">
    <source>
        <dbReference type="PROSITE" id="PS50878"/>
    </source>
</evidence>
<dbReference type="EMBL" id="KZ451912">
    <property type="protein sequence ID" value="PKA62859.1"/>
    <property type="molecule type" value="Genomic_DNA"/>
</dbReference>
<dbReference type="SUPFAM" id="SSF56219">
    <property type="entry name" value="DNase I-like"/>
    <property type="match status" value="1"/>
</dbReference>
<accession>A0A2I0B4Z9</accession>
<dbReference type="InterPro" id="IPR036691">
    <property type="entry name" value="Endo/exonu/phosph_ase_sf"/>
</dbReference>
<evidence type="ECO:0000313" key="2">
    <source>
        <dbReference type="EMBL" id="PKA62859.1"/>
    </source>
</evidence>